<sequence length="73" mass="8642">MNGLFQASLEEQKPIVIMYITEDRVITDRNIIVRKIHLEYIRAYCMKRGGLRTFKRENTLAVAKPKKRREGYA</sequence>
<evidence type="ECO:0000313" key="1">
    <source>
        <dbReference type="EMBL" id="OES46006.1"/>
    </source>
</evidence>
<gene>
    <name evidence="1" type="ORF">BA724_16710</name>
</gene>
<accession>A0A1E7DSF2</accession>
<dbReference type="EMBL" id="MAMP01000007">
    <property type="protein sequence ID" value="OES46006.1"/>
    <property type="molecule type" value="Genomic_DNA"/>
</dbReference>
<evidence type="ECO:0008006" key="3">
    <source>
        <dbReference type="Google" id="ProtNLM"/>
    </source>
</evidence>
<name>A0A1E7DSF2_9BACI</name>
<dbReference type="STRING" id="1714016.BA724_16710"/>
<keyword evidence="2" id="KW-1185">Reference proteome</keyword>
<proteinExistence type="predicted"/>
<reference evidence="1 2" key="1">
    <citation type="submission" date="2016-06" db="EMBL/GenBank/DDBJ databases">
        <title>Domibacillus iocasae genome sequencing.</title>
        <authorList>
            <person name="Verma A."/>
            <person name="Pal Y."/>
            <person name="Ojha A.K."/>
            <person name="Krishnamurthi S."/>
        </authorList>
    </citation>
    <scope>NUCLEOTIDE SEQUENCE [LARGE SCALE GENOMIC DNA]</scope>
    <source>
        <strain evidence="1 2">DSM 29979</strain>
    </source>
</reference>
<evidence type="ECO:0000313" key="2">
    <source>
        <dbReference type="Proteomes" id="UP000095658"/>
    </source>
</evidence>
<comment type="caution">
    <text evidence="1">The sequence shown here is derived from an EMBL/GenBank/DDBJ whole genome shotgun (WGS) entry which is preliminary data.</text>
</comment>
<protein>
    <recommendedName>
        <fullName evidence="3">WYL domain-containing protein</fullName>
    </recommendedName>
</protein>
<dbReference type="AlphaFoldDB" id="A0A1E7DSF2"/>
<dbReference type="Proteomes" id="UP000095658">
    <property type="component" value="Unassembled WGS sequence"/>
</dbReference>
<dbReference type="OrthoDB" id="2112405at2"/>
<organism evidence="1 2">
    <name type="scientific">Domibacillus iocasae</name>
    <dbReference type="NCBI Taxonomy" id="1714016"/>
    <lineage>
        <taxon>Bacteria</taxon>
        <taxon>Bacillati</taxon>
        <taxon>Bacillota</taxon>
        <taxon>Bacilli</taxon>
        <taxon>Bacillales</taxon>
        <taxon>Bacillaceae</taxon>
        <taxon>Domibacillus</taxon>
    </lineage>
</organism>
<dbReference type="RefSeq" id="WP_069937383.1">
    <property type="nucleotide sequence ID" value="NZ_MAMP01000007.1"/>
</dbReference>